<dbReference type="Gene3D" id="3.40.525.10">
    <property type="entry name" value="CRAL-TRIO lipid binding domain"/>
    <property type="match status" value="1"/>
</dbReference>
<evidence type="ECO:0000256" key="1">
    <source>
        <dbReference type="SAM" id="MobiDB-lite"/>
    </source>
</evidence>
<evidence type="ECO:0000313" key="3">
    <source>
        <dbReference type="Proteomes" id="UP001153069"/>
    </source>
</evidence>
<gene>
    <name evidence="2" type="ORF">SEMRO_94_G049120.1</name>
</gene>
<dbReference type="OrthoDB" id="75724at2759"/>
<comment type="caution">
    <text evidence="2">The sequence shown here is derived from an EMBL/GenBank/DDBJ whole genome shotgun (WGS) entry which is preliminary data.</text>
</comment>
<feature type="compositionally biased region" description="Acidic residues" evidence="1">
    <location>
        <begin position="21"/>
        <end position="38"/>
    </location>
</feature>
<proteinExistence type="predicted"/>
<reference evidence="2" key="1">
    <citation type="submission" date="2020-06" db="EMBL/GenBank/DDBJ databases">
        <authorList>
            <consortium name="Plant Systems Biology data submission"/>
        </authorList>
    </citation>
    <scope>NUCLEOTIDE SEQUENCE</scope>
    <source>
        <strain evidence="2">D6</strain>
    </source>
</reference>
<keyword evidence="3" id="KW-1185">Reference proteome</keyword>
<feature type="region of interest" description="Disordered" evidence="1">
    <location>
        <begin position="1"/>
        <end position="54"/>
    </location>
</feature>
<organism evidence="2 3">
    <name type="scientific">Seminavis robusta</name>
    <dbReference type="NCBI Taxonomy" id="568900"/>
    <lineage>
        <taxon>Eukaryota</taxon>
        <taxon>Sar</taxon>
        <taxon>Stramenopiles</taxon>
        <taxon>Ochrophyta</taxon>
        <taxon>Bacillariophyta</taxon>
        <taxon>Bacillariophyceae</taxon>
        <taxon>Bacillariophycidae</taxon>
        <taxon>Naviculales</taxon>
        <taxon>Naviculaceae</taxon>
        <taxon>Seminavis</taxon>
    </lineage>
</organism>
<dbReference type="EMBL" id="CAICTM010000093">
    <property type="protein sequence ID" value="CAB9500901.1"/>
    <property type="molecule type" value="Genomic_DNA"/>
</dbReference>
<dbReference type="AlphaFoldDB" id="A0A9N8DF53"/>
<name>A0A9N8DF53_9STRA</name>
<evidence type="ECO:0000313" key="2">
    <source>
        <dbReference type="EMBL" id="CAB9500901.1"/>
    </source>
</evidence>
<accession>A0A9N8DF53</accession>
<dbReference type="InterPro" id="IPR036865">
    <property type="entry name" value="CRAL-TRIO_dom_sf"/>
</dbReference>
<protein>
    <submittedName>
        <fullName evidence="2">Uncharacterized protein</fullName>
    </submittedName>
</protein>
<dbReference type="Proteomes" id="UP001153069">
    <property type="component" value="Unassembled WGS sequence"/>
</dbReference>
<sequence length="310" mass="35576">MADAQPVPIVAANVPQAAEDPFAEEEEDDVDEEEELVEEGGPSTPLSLDDPRRMDLTPEEHGWALVIKELVEEEDGLDTLSDYWYAQVALVDKGDVANSMERIHHMQLFRQEYDIQDTVAQAERAVAKYMELFPECFLSFSYNSASGNYTQIIDISKFHASVIKKHPTAHKVWFQAAYYVNHALCSDMDAIRRGMTFLLECMDFDWKKNFGLEMLRPYWCDIAGFYPLNIHTFRYFHTGVFVNMLTSMAKKFMPVAMRDQFELGCINVSGSLSPIFLAPTVEAANERTMSRFLHSLELRYKNEESFTLKT</sequence>